<evidence type="ECO:0000256" key="1">
    <source>
        <dbReference type="SAM" id="MobiDB-lite"/>
    </source>
</evidence>
<dbReference type="Gene3D" id="2.70.70.10">
    <property type="entry name" value="Glucose Permease (Domain IIA)"/>
    <property type="match status" value="1"/>
</dbReference>
<dbReference type="SUPFAM" id="SSF52210">
    <property type="entry name" value="Succinyl-CoA synthetase domains"/>
    <property type="match status" value="1"/>
</dbReference>
<proteinExistence type="predicted"/>
<dbReference type="InterPro" id="IPR016102">
    <property type="entry name" value="Succinyl-CoA_synth-like"/>
</dbReference>
<dbReference type="PANTHER" id="PTHR21666">
    <property type="entry name" value="PEPTIDASE-RELATED"/>
    <property type="match status" value="1"/>
</dbReference>
<dbReference type="InterPro" id="IPR050570">
    <property type="entry name" value="Cell_wall_metabolism_enzyme"/>
</dbReference>
<name>A0ABS2LI58_9CELL</name>
<reference evidence="3 4" key="1">
    <citation type="submission" date="2021-01" db="EMBL/GenBank/DDBJ databases">
        <title>Sequencing the genomes of 1000 actinobacteria strains.</title>
        <authorList>
            <person name="Klenk H.-P."/>
        </authorList>
    </citation>
    <scope>NUCLEOTIDE SEQUENCE [LARGE SCALE GENOMIC DNA]</scope>
    <source>
        <strain evidence="3 4">DSM 46000</strain>
    </source>
</reference>
<evidence type="ECO:0000259" key="2">
    <source>
        <dbReference type="Pfam" id="PF01551"/>
    </source>
</evidence>
<dbReference type="CDD" id="cd12797">
    <property type="entry name" value="M23_peptidase"/>
    <property type="match status" value="1"/>
</dbReference>
<dbReference type="InterPro" id="IPR011055">
    <property type="entry name" value="Dup_hybrid_motif"/>
</dbReference>
<protein>
    <recommendedName>
        <fullName evidence="2">M23ase beta-sheet core domain-containing protein</fullName>
    </recommendedName>
</protein>
<evidence type="ECO:0000313" key="4">
    <source>
        <dbReference type="Proteomes" id="UP000698059"/>
    </source>
</evidence>
<dbReference type="SUPFAM" id="SSF51261">
    <property type="entry name" value="Duplicated hybrid motif"/>
    <property type="match status" value="1"/>
</dbReference>
<organism evidence="3 4">
    <name type="scientific">Oerskovia jenensis</name>
    <dbReference type="NCBI Taxonomy" id="162169"/>
    <lineage>
        <taxon>Bacteria</taxon>
        <taxon>Bacillati</taxon>
        <taxon>Actinomycetota</taxon>
        <taxon>Actinomycetes</taxon>
        <taxon>Micrococcales</taxon>
        <taxon>Cellulomonadaceae</taxon>
        <taxon>Oerskovia</taxon>
    </lineage>
</organism>
<dbReference type="Proteomes" id="UP000698059">
    <property type="component" value="Unassembled WGS sequence"/>
</dbReference>
<gene>
    <name evidence="3" type="ORF">JOD49_003031</name>
</gene>
<feature type="region of interest" description="Disordered" evidence="1">
    <location>
        <begin position="1"/>
        <end position="32"/>
    </location>
</feature>
<dbReference type="PANTHER" id="PTHR21666:SF270">
    <property type="entry name" value="MUREIN HYDROLASE ACTIVATOR ENVC"/>
    <property type="match status" value="1"/>
</dbReference>
<dbReference type="RefSeq" id="WP_205307928.1">
    <property type="nucleotide sequence ID" value="NZ_BAAAVF010000007.1"/>
</dbReference>
<dbReference type="EMBL" id="JAFBBO010000001">
    <property type="protein sequence ID" value="MBM7480111.1"/>
    <property type="molecule type" value="Genomic_DNA"/>
</dbReference>
<feature type="domain" description="M23ase beta-sheet core" evidence="2">
    <location>
        <begin position="32"/>
        <end position="130"/>
    </location>
</feature>
<dbReference type="Pfam" id="PF01551">
    <property type="entry name" value="Peptidase_M23"/>
    <property type="match status" value="1"/>
</dbReference>
<sequence>MSWHRPNAPSGKITSPFGPRGPIPGAPNASRDHLGVDLRAGTSGVSSDIYAAAPGTVRRIYKTPLGAWVLELDHGGGVWTRYAHMQRAGIAVAAGARVAGGQRVAAASNSGAPTVHLHFEVLVDGRQVDPVPYLRARGIDLTTTTVSRPGASMGQVSTPTIPGRPAPLTPVQEDDMLLIRDNKTGAVMLVLGGIGSAVSGPDYAAYQRAGIPVVGVSAEGYDTATKRYLHR</sequence>
<accession>A0ABS2LI58</accession>
<evidence type="ECO:0000313" key="3">
    <source>
        <dbReference type="EMBL" id="MBM7480111.1"/>
    </source>
</evidence>
<dbReference type="InterPro" id="IPR016047">
    <property type="entry name" value="M23ase_b-sheet_dom"/>
</dbReference>
<keyword evidence="4" id="KW-1185">Reference proteome</keyword>
<comment type="caution">
    <text evidence="3">The sequence shown here is derived from an EMBL/GenBank/DDBJ whole genome shotgun (WGS) entry which is preliminary data.</text>
</comment>